<name>A0A1U5ENN5_9MYCO</name>
<dbReference type="RefSeq" id="WP_074292169.1">
    <property type="nucleotide sequence ID" value="NZ_FVGY01000001.1"/>
</dbReference>
<dbReference type="Proteomes" id="UP000190074">
    <property type="component" value="Unassembled WGS sequence"/>
</dbReference>
<reference evidence="2 3" key="1">
    <citation type="submission" date="2016-11" db="EMBL/GenBank/DDBJ databases">
        <authorList>
            <consortium name="Pathogen Informatics"/>
        </authorList>
    </citation>
    <scope>NUCLEOTIDE SEQUENCE [LARGE SCALE GENOMIC DNA]</scope>
    <source>
        <strain evidence="2 3">911</strain>
    </source>
</reference>
<sequence length="130" mass="13606">MLPGARLMAFELDRDGGAEVLKELSAAAIKDLAGQIADQIGQGAKVKIYTTDRAAATVSVPAEMQAKDGVLTRAAVAAGLEVRPKPATETRNRGKSRKARPEATPAQAKASGDANEAWVAARRAQRKAGR</sequence>
<proteinExistence type="predicted"/>
<evidence type="ECO:0000256" key="1">
    <source>
        <dbReference type="SAM" id="MobiDB-lite"/>
    </source>
</evidence>
<protein>
    <submittedName>
        <fullName evidence="2">Uncharacterized protein</fullName>
    </submittedName>
</protein>
<dbReference type="AlphaFoldDB" id="A0A1U5ENN5"/>
<evidence type="ECO:0000313" key="3">
    <source>
        <dbReference type="Proteomes" id="UP000190074"/>
    </source>
</evidence>
<feature type="compositionally biased region" description="Basic and acidic residues" evidence="1">
    <location>
        <begin position="82"/>
        <end position="92"/>
    </location>
</feature>
<gene>
    <name evidence="2" type="ORF">SAMEA2259716_05724</name>
</gene>
<evidence type="ECO:0000313" key="2">
    <source>
        <dbReference type="EMBL" id="SKN00220.1"/>
    </source>
</evidence>
<feature type="region of interest" description="Disordered" evidence="1">
    <location>
        <begin position="81"/>
        <end position="130"/>
    </location>
</feature>
<organism evidence="2 3">
    <name type="scientific">Mycobacteroides abscessus subsp. massiliense</name>
    <dbReference type="NCBI Taxonomy" id="1962118"/>
    <lineage>
        <taxon>Bacteria</taxon>
        <taxon>Bacillati</taxon>
        <taxon>Actinomycetota</taxon>
        <taxon>Actinomycetes</taxon>
        <taxon>Mycobacteriales</taxon>
        <taxon>Mycobacteriaceae</taxon>
        <taxon>Mycobacteroides</taxon>
        <taxon>Mycobacteroides abscessus</taxon>
    </lineage>
</organism>
<accession>A0A1U5ENN5</accession>
<dbReference type="EMBL" id="FVGW01000022">
    <property type="protein sequence ID" value="SKN00220.1"/>
    <property type="molecule type" value="Genomic_DNA"/>
</dbReference>